<evidence type="ECO:0000256" key="1">
    <source>
        <dbReference type="SAM" id="Phobius"/>
    </source>
</evidence>
<organism evidence="2 3">
    <name type="scientific">Orchesella dallaii</name>
    <dbReference type="NCBI Taxonomy" id="48710"/>
    <lineage>
        <taxon>Eukaryota</taxon>
        <taxon>Metazoa</taxon>
        <taxon>Ecdysozoa</taxon>
        <taxon>Arthropoda</taxon>
        <taxon>Hexapoda</taxon>
        <taxon>Collembola</taxon>
        <taxon>Entomobryomorpha</taxon>
        <taxon>Entomobryoidea</taxon>
        <taxon>Orchesellidae</taxon>
        <taxon>Orchesellinae</taxon>
        <taxon>Orchesella</taxon>
    </lineage>
</organism>
<feature type="transmembrane region" description="Helical" evidence="1">
    <location>
        <begin position="12"/>
        <end position="33"/>
    </location>
</feature>
<name>A0ABP1QV33_9HEXA</name>
<comment type="caution">
    <text evidence="2">The sequence shown here is derived from an EMBL/GenBank/DDBJ whole genome shotgun (WGS) entry which is preliminary data.</text>
</comment>
<proteinExistence type="predicted"/>
<dbReference type="EMBL" id="CAXLJM020000043">
    <property type="protein sequence ID" value="CAL8110299.1"/>
    <property type="molecule type" value="Genomic_DNA"/>
</dbReference>
<keyword evidence="1" id="KW-0472">Membrane</keyword>
<dbReference type="Proteomes" id="UP001642540">
    <property type="component" value="Unassembled WGS sequence"/>
</dbReference>
<keyword evidence="1" id="KW-1133">Transmembrane helix</keyword>
<evidence type="ECO:0000313" key="3">
    <source>
        <dbReference type="Proteomes" id="UP001642540"/>
    </source>
</evidence>
<reference evidence="2 3" key="1">
    <citation type="submission" date="2024-08" db="EMBL/GenBank/DDBJ databases">
        <authorList>
            <person name="Cucini C."/>
            <person name="Frati F."/>
        </authorList>
    </citation>
    <scope>NUCLEOTIDE SEQUENCE [LARGE SCALE GENOMIC DNA]</scope>
</reference>
<evidence type="ECO:0000313" key="2">
    <source>
        <dbReference type="EMBL" id="CAL8110299.1"/>
    </source>
</evidence>
<protein>
    <submittedName>
        <fullName evidence="2">Uncharacterized protein</fullName>
    </submittedName>
</protein>
<keyword evidence="1" id="KW-0812">Transmembrane</keyword>
<keyword evidence="3" id="KW-1185">Reference proteome</keyword>
<gene>
    <name evidence="2" type="ORF">ODALV1_LOCUS14128</name>
</gene>
<sequence>MKGFRYRKLFLIIYGICNGGIVFDLMLTIITAAKAGCGYGPTTCTNTSGGGFLLLNSSSCNSF</sequence>
<accession>A0ABP1QV33</accession>